<evidence type="ECO:0000256" key="7">
    <source>
        <dbReference type="SAM" id="Phobius"/>
    </source>
</evidence>
<feature type="transmembrane region" description="Helical" evidence="7">
    <location>
        <begin position="247"/>
        <end position="264"/>
    </location>
</feature>
<dbReference type="Proteomes" id="UP000747542">
    <property type="component" value="Unassembled WGS sequence"/>
</dbReference>
<feature type="transmembrane region" description="Helical" evidence="7">
    <location>
        <begin position="300"/>
        <end position="319"/>
    </location>
</feature>
<dbReference type="PANTHER" id="PTHR31102:SF1">
    <property type="entry name" value="CATION_H+ EXCHANGER DOMAIN-CONTAINING PROTEIN"/>
    <property type="match status" value="1"/>
</dbReference>
<feature type="transmembrane region" description="Helical" evidence="7">
    <location>
        <begin position="435"/>
        <end position="458"/>
    </location>
</feature>
<dbReference type="GO" id="GO:0016020">
    <property type="term" value="C:membrane"/>
    <property type="evidence" value="ECO:0007669"/>
    <property type="project" value="UniProtKB-SubCell"/>
</dbReference>
<accession>A0A8J5JP17</accession>
<name>A0A8J5JP17_HOMAM</name>
<comment type="similarity">
    <text evidence="2">Belongs to the monovalent cation:proton antiporter 1 (CPA1) transporter (TC 2.A.36) family.</text>
</comment>
<keyword evidence="10" id="KW-1185">Reference proteome</keyword>
<dbReference type="InterPro" id="IPR006153">
    <property type="entry name" value="Cation/H_exchanger_TM"/>
</dbReference>
<feature type="domain" description="Cation/H+ exchanger transmembrane" evidence="8">
    <location>
        <begin position="333"/>
        <end position="588"/>
    </location>
</feature>
<dbReference type="GO" id="GO:0015297">
    <property type="term" value="F:antiporter activity"/>
    <property type="evidence" value="ECO:0007669"/>
    <property type="project" value="InterPro"/>
</dbReference>
<evidence type="ECO:0000313" key="10">
    <source>
        <dbReference type="Proteomes" id="UP000747542"/>
    </source>
</evidence>
<feature type="transmembrane region" description="Helical" evidence="7">
    <location>
        <begin position="404"/>
        <end position="423"/>
    </location>
</feature>
<dbReference type="AlphaFoldDB" id="A0A8J5JP17"/>
<evidence type="ECO:0000256" key="1">
    <source>
        <dbReference type="ARBA" id="ARBA00004141"/>
    </source>
</evidence>
<feature type="transmembrane region" description="Helical" evidence="7">
    <location>
        <begin position="503"/>
        <end position="531"/>
    </location>
</feature>
<dbReference type="GO" id="GO:1902600">
    <property type="term" value="P:proton transmembrane transport"/>
    <property type="evidence" value="ECO:0007669"/>
    <property type="project" value="InterPro"/>
</dbReference>
<dbReference type="Pfam" id="PF00999">
    <property type="entry name" value="Na_H_Exchanger"/>
    <property type="match status" value="1"/>
</dbReference>
<reference evidence="9" key="1">
    <citation type="journal article" date="2021" name="Sci. Adv.">
        <title>The American lobster genome reveals insights on longevity, neural, and immune adaptations.</title>
        <authorList>
            <person name="Polinski J.M."/>
            <person name="Zimin A.V."/>
            <person name="Clark K.F."/>
            <person name="Kohn A.B."/>
            <person name="Sadowski N."/>
            <person name="Timp W."/>
            <person name="Ptitsyn A."/>
            <person name="Khanna P."/>
            <person name="Romanova D.Y."/>
            <person name="Williams P."/>
            <person name="Greenwood S.J."/>
            <person name="Moroz L.L."/>
            <person name="Walt D.R."/>
            <person name="Bodnar A.G."/>
        </authorList>
    </citation>
    <scope>NUCLEOTIDE SEQUENCE</scope>
    <source>
        <strain evidence="9">GMGI-L3</strain>
    </source>
</reference>
<evidence type="ECO:0000313" key="9">
    <source>
        <dbReference type="EMBL" id="KAG7156609.1"/>
    </source>
</evidence>
<evidence type="ECO:0000256" key="4">
    <source>
        <dbReference type="ARBA" id="ARBA00022989"/>
    </source>
</evidence>
<comment type="subcellular location">
    <subcellularLocation>
        <location evidence="1">Membrane</location>
        <topology evidence="1">Multi-pass membrane protein</topology>
    </subcellularLocation>
</comment>
<evidence type="ECO:0000256" key="3">
    <source>
        <dbReference type="ARBA" id="ARBA00022692"/>
    </source>
</evidence>
<feature type="region of interest" description="Disordered" evidence="6">
    <location>
        <begin position="176"/>
        <end position="195"/>
    </location>
</feature>
<keyword evidence="5 7" id="KW-0472">Membrane</keyword>
<comment type="caution">
    <text evidence="9">The sequence shown here is derived from an EMBL/GenBank/DDBJ whole genome shotgun (WGS) entry which is preliminary data.</text>
</comment>
<feature type="transmembrane region" description="Helical" evidence="7">
    <location>
        <begin position="325"/>
        <end position="348"/>
    </location>
</feature>
<evidence type="ECO:0000256" key="6">
    <source>
        <dbReference type="SAM" id="MobiDB-lite"/>
    </source>
</evidence>
<protein>
    <submittedName>
        <fullName evidence="9">Sodium/hydrogen exchanger 9B2-like 2</fullName>
    </submittedName>
</protein>
<dbReference type="PANTHER" id="PTHR31102">
    <property type="match status" value="1"/>
</dbReference>
<feature type="compositionally biased region" description="Basic and acidic residues" evidence="6">
    <location>
        <begin position="182"/>
        <end position="195"/>
    </location>
</feature>
<dbReference type="Gene3D" id="1.20.1530.20">
    <property type="match status" value="1"/>
</dbReference>
<feature type="transmembrane region" description="Helical" evidence="7">
    <location>
        <begin position="574"/>
        <end position="595"/>
    </location>
</feature>
<feature type="region of interest" description="Disordered" evidence="6">
    <location>
        <begin position="37"/>
        <end position="64"/>
    </location>
</feature>
<dbReference type="InterPro" id="IPR051843">
    <property type="entry name" value="CPA1_transporter"/>
</dbReference>
<keyword evidence="4 7" id="KW-1133">Transmembrane helix</keyword>
<evidence type="ECO:0000259" key="8">
    <source>
        <dbReference type="Pfam" id="PF00999"/>
    </source>
</evidence>
<gene>
    <name evidence="9" type="primary">Slc9b2-L2</name>
    <name evidence="9" type="ORF">Hamer_G006588</name>
</gene>
<evidence type="ECO:0000256" key="5">
    <source>
        <dbReference type="ARBA" id="ARBA00023136"/>
    </source>
</evidence>
<evidence type="ECO:0000256" key="2">
    <source>
        <dbReference type="ARBA" id="ARBA00007367"/>
    </source>
</evidence>
<keyword evidence="3 7" id="KW-0812">Transmembrane</keyword>
<dbReference type="EMBL" id="JAHLQT010039062">
    <property type="protein sequence ID" value="KAG7156609.1"/>
    <property type="molecule type" value="Genomic_DNA"/>
</dbReference>
<organism evidence="9 10">
    <name type="scientific">Homarus americanus</name>
    <name type="common">American lobster</name>
    <dbReference type="NCBI Taxonomy" id="6706"/>
    <lineage>
        <taxon>Eukaryota</taxon>
        <taxon>Metazoa</taxon>
        <taxon>Ecdysozoa</taxon>
        <taxon>Arthropoda</taxon>
        <taxon>Crustacea</taxon>
        <taxon>Multicrustacea</taxon>
        <taxon>Malacostraca</taxon>
        <taxon>Eumalacostraca</taxon>
        <taxon>Eucarida</taxon>
        <taxon>Decapoda</taxon>
        <taxon>Pleocyemata</taxon>
        <taxon>Astacidea</taxon>
        <taxon>Nephropoidea</taxon>
        <taxon>Nephropidae</taxon>
        <taxon>Homarus</taxon>
    </lineage>
</organism>
<dbReference type="InterPro" id="IPR038770">
    <property type="entry name" value="Na+/solute_symporter_sf"/>
</dbReference>
<feature type="transmembrane region" description="Helical" evidence="7">
    <location>
        <begin position="360"/>
        <end position="384"/>
    </location>
</feature>
<feature type="transmembrane region" description="Helical" evidence="7">
    <location>
        <begin position="270"/>
        <end position="288"/>
    </location>
</feature>
<proteinExistence type="inferred from homology"/>
<sequence length="618" mass="65827">MEGSSDSQDPLFIHDTTESQHAKVNNALQLMESPDDIAASVDTPPSHMPEPRVPDIPSSSLTHNAVEENHVHNEATEKGGGCDSKPGLVNSVGDGDSATISNSTAGGHHMCHSRGASQVSSCEASVGRMSGRDLCHSRGASTDGSLMDAYVSSATDSRRGTYSEAGTLPIGSTIIEENSQGWDRESGEKKLSDSEDSRTKYSHKLISSCNCCKNFLRSHHKLPEHPTVGELVKYSFTCPPHGRVGDCLIWLVAGLALWGCLISITGDMALPGGNFFSLLVLYVMAMLAGKAASFVGLPPLLGSLVVGILFSSIPGINAVGHNIDAYWSSSLRFIVAAVSPAVVVPCLLKLGEEGYGVDKGIPTLVIAAASIDDVIAITGFSVMLGITFAEGSLFWTILKGPVEILAGIMYGIGFGLLCWFLPYKEKERRATYNTWSVGLESSGPIAVLTLAFVAGLGWRKPGNEDADVSVYYRTLWEIFQPMLFVLIGAEIDVAVIDPGTVGWGLLTLAICLSLRVATSFVVVMGTAFTVWERLFIAIAWLPKATVQAAIGSQALDYVRQHDGEKVDLIRGQQIVTIAVMVILVTAPLGAAAIKLTGPRFLAKKLPNRNLPDDPETTV</sequence>